<reference evidence="2 3" key="1">
    <citation type="journal article" date="2023" name="Antonie Van Leeuwenhoek">
        <title>Mesoterricola silvestris gen. nov., sp. nov., Mesoterricola sediminis sp. nov., Geothrix oryzae sp. nov., Geothrix edaphica sp. nov., Geothrix rubra sp. nov., and Geothrix limicola sp. nov., six novel members of Acidobacteriota isolated from soils.</title>
        <authorList>
            <person name="Itoh H."/>
            <person name="Sugisawa Y."/>
            <person name="Mise K."/>
            <person name="Xu Z."/>
            <person name="Kuniyasu M."/>
            <person name="Ushijima N."/>
            <person name="Kawano K."/>
            <person name="Kobayashi E."/>
            <person name="Shiratori Y."/>
            <person name="Masuda Y."/>
            <person name="Senoo K."/>
        </authorList>
    </citation>
    <scope>NUCLEOTIDE SEQUENCE [LARGE SCALE GENOMIC DNA]</scope>
    <source>
        <strain evidence="2 3">Red803</strain>
    </source>
</reference>
<keyword evidence="1" id="KW-0472">Membrane</keyword>
<comment type="caution">
    <text evidence="2">The sequence shown here is derived from an EMBL/GenBank/DDBJ whole genome shotgun (WGS) entry which is preliminary data.</text>
</comment>
<evidence type="ECO:0000313" key="2">
    <source>
        <dbReference type="EMBL" id="GLH69731.1"/>
    </source>
</evidence>
<keyword evidence="1" id="KW-1133">Transmembrane helix</keyword>
<gene>
    <name evidence="2" type="ORF">GETHPA_12640</name>
</gene>
<protein>
    <recommendedName>
        <fullName evidence="4">DUF1294 domain-containing protein</fullName>
    </recommendedName>
</protein>
<dbReference type="RefSeq" id="WP_285723747.1">
    <property type="nucleotide sequence ID" value="NZ_BSDD01000002.1"/>
</dbReference>
<name>A0ABQ5Q5X4_9BACT</name>
<proteinExistence type="predicted"/>
<feature type="transmembrane region" description="Helical" evidence="1">
    <location>
        <begin position="39"/>
        <end position="61"/>
    </location>
</feature>
<organism evidence="2 3">
    <name type="scientific">Geothrix rubra</name>
    <dbReference type="NCBI Taxonomy" id="2927977"/>
    <lineage>
        <taxon>Bacteria</taxon>
        <taxon>Pseudomonadati</taxon>
        <taxon>Acidobacteriota</taxon>
        <taxon>Holophagae</taxon>
        <taxon>Holophagales</taxon>
        <taxon>Holophagaceae</taxon>
        <taxon>Geothrix</taxon>
    </lineage>
</organism>
<keyword evidence="1" id="KW-0812">Transmembrane</keyword>
<dbReference type="EMBL" id="BSDD01000002">
    <property type="protein sequence ID" value="GLH69731.1"/>
    <property type="molecule type" value="Genomic_DNA"/>
</dbReference>
<evidence type="ECO:0008006" key="4">
    <source>
        <dbReference type="Google" id="ProtNLM"/>
    </source>
</evidence>
<sequence>MRIQMPWFPPVGLLTGIGGATVARHLVHAGGRRHRLEAGFILALTWFPTLIWLLVQLPFLAR</sequence>
<keyword evidence="3" id="KW-1185">Reference proteome</keyword>
<evidence type="ECO:0000313" key="3">
    <source>
        <dbReference type="Proteomes" id="UP001165089"/>
    </source>
</evidence>
<evidence type="ECO:0000256" key="1">
    <source>
        <dbReference type="SAM" id="Phobius"/>
    </source>
</evidence>
<dbReference type="Proteomes" id="UP001165089">
    <property type="component" value="Unassembled WGS sequence"/>
</dbReference>
<accession>A0ABQ5Q5X4</accession>